<dbReference type="PANTHER" id="PTHR30055:SF148">
    <property type="entry name" value="TETR-FAMILY TRANSCRIPTIONAL REGULATOR"/>
    <property type="match status" value="1"/>
</dbReference>
<dbReference type="InterPro" id="IPR001647">
    <property type="entry name" value="HTH_TetR"/>
</dbReference>
<keyword evidence="2 4" id="KW-0238">DNA-binding</keyword>
<dbReference type="PROSITE" id="PS50977">
    <property type="entry name" value="HTH_TETR_2"/>
    <property type="match status" value="1"/>
</dbReference>
<dbReference type="PANTHER" id="PTHR30055">
    <property type="entry name" value="HTH-TYPE TRANSCRIPTIONAL REGULATOR RUTR"/>
    <property type="match status" value="1"/>
</dbReference>
<evidence type="ECO:0000256" key="1">
    <source>
        <dbReference type="ARBA" id="ARBA00023015"/>
    </source>
</evidence>
<dbReference type="SUPFAM" id="SSF48498">
    <property type="entry name" value="Tetracyclin repressor-like, C-terminal domain"/>
    <property type="match status" value="1"/>
</dbReference>
<keyword evidence="1" id="KW-0805">Transcription regulation</keyword>
<dbReference type="InterPro" id="IPR009057">
    <property type="entry name" value="Homeodomain-like_sf"/>
</dbReference>
<dbReference type="Proteomes" id="UP000295565">
    <property type="component" value="Unassembled WGS sequence"/>
</dbReference>
<proteinExistence type="predicted"/>
<dbReference type="Gene3D" id="1.10.357.10">
    <property type="entry name" value="Tetracycline Repressor, domain 2"/>
    <property type="match status" value="1"/>
</dbReference>
<dbReference type="RefSeq" id="WP_131914184.1">
    <property type="nucleotide sequence ID" value="NZ_OU594967.1"/>
</dbReference>
<dbReference type="InterPro" id="IPR011075">
    <property type="entry name" value="TetR_C"/>
</dbReference>
<evidence type="ECO:0000256" key="3">
    <source>
        <dbReference type="ARBA" id="ARBA00023163"/>
    </source>
</evidence>
<reference evidence="6 7" key="1">
    <citation type="submission" date="2019-03" db="EMBL/GenBank/DDBJ databases">
        <title>Genomic Encyclopedia of Type Strains, Phase IV (KMG-IV): sequencing the most valuable type-strain genomes for metagenomic binning, comparative biology and taxonomic classification.</title>
        <authorList>
            <person name="Goeker M."/>
        </authorList>
    </citation>
    <scope>NUCLEOTIDE SEQUENCE [LARGE SCALE GENOMIC DNA]</scope>
    <source>
        <strain evidence="6 7">DSM 18577</strain>
    </source>
</reference>
<protein>
    <submittedName>
        <fullName evidence="6">TetR family transcriptional regulator</fullName>
    </submittedName>
</protein>
<dbReference type="EMBL" id="SMGD01000018">
    <property type="protein sequence ID" value="TCK46493.1"/>
    <property type="molecule type" value="Genomic_DNA"/>
</dbReference>
<accession>A0A4R1J837</accession>
<dbReference type="OrthoDB" id="9796019at2"/>
<keyword evidence="7" id="KW-1185">Reference proteome</keyword>
<dbReference type="Pfam" id="PF16859">
    <property type="entry name" value="TetR_C_11"/>
    <property type="match status" value="1"/>
</dbReference>
<dbReference type="Gene3D" id="1.10.10.60">
    <property type="entry name" value="Homeodomain-like"/>
    <property type="match status" value="1"/>
</dbReference>
<evidence type="ECO:0000256" key="4">
    <source>
        <dbReference type="PROSITE-ProRule" id="PRU00335"/>
    </source>
</evidence>
<dbReference type="InterPro" id="IPR036271">
    <property type="entry name" value="Tet_transcr_reg_TetR-rel_C_sf"/>
</dbReference>
<organism evidence="6 7">
    <name type="scientific">Celerinatantimonas diazotrophica</name>
    <dbReference type="NCBI Taxonomy" id="412034"/>
    <lineage>
        <taxon>Bacteria</taxon>
        <taxon>Pseudomonadati</taxon>
        <taxon>Pseudomonadota</taxon>
        <taxon>Gammaproteobacteria</taxon>
        <taxon>Celerinatantimonadaceae</taxon>
        <taxon>Celerinatantimonas</taxon>
    </lineage>
</organism>
<evidence type="ECO:0000313" key="7">
    <source>
        <dbReference type="Proteomes" id="UP000295565"/>
    </source>
</evidence>
<dbReference type="AlphaFoldDB" id="A0A4R1J837"/>
<dbReference type="GO" id="GO:0003700">
    <property type="term" value="F:DNA-binding transcription factor activity"/>
    <property type="evidence" value="ECO:0007669"/>
    <property type="project" value="TreeGrafter"/>
</dbReference>
<evidence type="ECO:0000259" key="5">
    <source>
        <dbReference type="PROSITE" id="PS50977"/>
    </source>
</evidence>
<gene>
    <name evidence="6" type="ORF">EV690_3441</name>
</gene>
<dbReference type="SUPFAM" id="SSF46689">
    <property type="entry name" value="Homeodomain-like"/>
    <property type="match status" value="1"/>
</dbReference>
<evidence type="ECO:0000313" key="6">
    <source>
        <dbReference type="EMBL" id="TCK46493.1"/>
    </source>
</evidence>
<dbReference type="GO" id="GO:0000976">
    <property type="term" value="F:transcription cis-regulatory region binding"/>
    <property type="evidence" value="ECO:0007669"/>
    <property type="project" value="TreeGrafter"/>
</dbReference>
<dbReference type="Pfam" id="PF00440">
    <property type="entry name" value="TetR_N"/>
    <property type="match status" value="1"/>
</dbReference>
<dbReference type="InterPro" id="IPR050109">
    <property type="entry name" value="HTH-type_TetR-like_transc_reg"/>
</dbReference>
<feature type="domain" description="HTH tetR-type" evidence="5">
    <location>
        <begin position="15"/>
        <end position="75"/>
    </location>
</feature>
<evidence type="ECO:0000256" key="2">
    <source>
        <dbReference type="ARBA" id="ARBA00023125"/>
    </source>
</evidence>
<keyword evidence="3" id="KW-0804">Transcription</keyword>
<comment type="caution">
    <text evidence="6">The sequence shown here is derived from an EMBL/GenBank/DDBJ whole genome shotgun (WGS) entry which is preliminary data.</text>
</comment>
<sequence>MSKSDTPNRGRPRSERARQAILTATLTLTRHETLRSITADSIAKTAGVSKATLYKWWPNKVAICLDAFSELMAKEVAIPNHHSVRLDFIEELKEMIRFYLSAQGRLFREFIAESQYDSLIQQEFRARFLEGRRKACQVIWDRAVKRGEVNEKIDVEIAMDLIYGPAIFRLFTNHAPLNHSIAEQIVNTVFYGMSSGIKK</sequence>
<name>A0A4R1J837_9GAMM</name>
<feature type="DNA-binding region" description="H-T-H motif" evidence="4">
    <location>
        <begin position="38"/>
        <end position="57"/>
    </location>
</feature>